<name>A0A2W5CWD0_9CORY</name>
<reference evidence="1 2" key="1">
    <citation type="submission" date="2017-11" db="EMBL/GenBank/DDBJ databases">
        <title>Infants hospitalized years apart are colonized by the same room-sourced microbial strains.</title>
        <authorList>
            <person name="Brooks B."/>
            <person name="Olm M.R."/>
            <person name="Firek B.A."/>
            <person name="Baker R."/>
            <person name="Thomas B.C."/>
            <person name="Morowitz M.J."/>
            <person name="Banfield J.F."/>
        </authorList>
    </citation>
    <scope>NUCLEOTIDE SEQUENCE [LARGE SCALE GENOMIC DNA]</scope>
    <source>
        <strain evidence="1">S2_012_000_R3_87</strain>
    </source>
</reference>
<accession>A0A2W5CWD0</accession>
<dbReference type="EMBL" id="QFNY01000305">
    <property type="protein sequence ID" value="PZO98278.1"/>
    <property type="molecule type" value="Genomic_DNA"/>
</dbReference>
<dbReference type="Proteomes" id="UP000249451">
    <property type="component" value="Unassembled WGS sequence"/>
</dbReference>
<comment type="caution">
    <text evidence="1">The sequence shown here is derived from an EMBL/GenBank/DDBJ whole genome shotgun (WGS) entry which is preliminary data.</text>
</comment>
<protein>
    <submittedName>
        <fullName evidence="1">Uncharacterized protein</fullName>
    </submittedName>
</protein>
<gene>
    <name evidence="1" type="ORF">DI609_11080</name>
</gene>
<evidence type="ECO:0000313" key="2">
    <source>
        <dbReference type="Proteomes" id="UP000249451"/>
    </source>
</evidence>
<proteinExistence type="predicted"/>
<sequence>MREGGAGDVSEGSKSLAVEPQKLIEYAELLGRHQQSWSQLLAGQRPDIAASAFGEGLSAQGHRIERVLAQLHELRQRQSEQVAAEARAAATLARDAEDADHSAAGAITEVFR</sequence>
<organism evidence="1 2">
    <name type="scientific">Corynebacterium urealyticum</name>
    <dbReference type="NCBI Taxonomy" id="43771"/>
    <lineage>
        <taxon>Bacteria</taxon>
        <taxon>Bacillati</taxon>
        <taxon>Actinomycetota</taxon>
        <taxon>Actinomycetes</taxon>
        <taxon>Mycobacteriales</taxon>
        <taxon>Corynebacteriaceae</taxon>
        <taxon>Corynebacterium</taxon>
    </lineage>
</organism>
<dbReference type="AlphaFoldDB" id="A0A2W5CWD0"/>
<evidence type="ECO:0000313" key="1">
    <source>
        <dbReference type="EMBL" id="PZO98278.1"/>
    </source>
</evidence>